<dbReference type="RefSeq" id="WP_148951131.1">
    <property type="nucleotide sequence ID" value="NZ_JAZICA010000015.1"/>
</dbReference>
<gene>
    <name evidence="1" type="ORF">FZD47_25400</name>
</gene>
<sequence>MGQFNKDNRQQGNKLEDGLFLVVGGQMTKIDPPQSGFGECKIIYQAGEILDVTKSERVRVKKNQAN</sequence>
<protein>
    <recommendedName>
        <fullName evidence="3">DUF3954 domain-containing protein</fullName>
    </recommendedName>
</protein>
<name>A0A5D4RWS5_9BACI</name>
<dbReference type="Proteomes" id="UP000323732">
    <property type="component" value="Unassembled WGS sequence"/>
</dbReference>
<dbReference type="AlphaFoldDB" id="A0A5D4RWS5"/>
<proteinExistence type="predicted"/>
<organism evidence="1 2">
    <name type="scientific">Bacillus infantis</name>
    <dbReference type="NCBI Taxonomy" id="324767"/>
    <lineage>
        <taxon>Bacteria</taxon>
        <taxon>Bacillati</taxon>
        <taxon>Bacillota</taxon>
        <taxon>Bacilli</taxon>
        <taxon>Bacillales</taxon>
        <taxon>Bacillaceae</taxon>
        <taxon>Bacillus</taxon>
    </lineage>
</organism>
<accession>A0A5D4RWS5</accession>
<evidence type="ECO:0008006" key="3">
    <source>
        <dbReference type="Google" id="ProtNLM"/>
    </source>
</evidence>
<reference evidence="1 2" key="1">
    <citation type="submission" date="2019-08" db="EMBL/GenBank/DDBJ databases">
        <title>Bacillus genomes from the desert of Cuatro Cienegas, Coahuila.</title>
        <authorList>
            <person name="Olmedo-Alvarez G."/>
        </authorList>
    </citation>
    <scope>NUCLEOTIDE SEQUENCE [LARGE SCALE GENOMIC DNA]</scope>
    <source>
        <strain evidence="1 2">CH37_1T</strain>
    </source>
</reference>
<comment type="caution">
    <text evidence="1">The sequence shown here is derived from an EMBL/GenBank/DDBJ whole genome shotgun (WGS) entry which is preliminary data.</text>
</comment>
<dbReference type="EMBL" id="VTES01000015">
    <property type="protein sequence ID" value="TYS55767.1"/>
    <property type="molecule type" value="Genomic_DNA"/>
</dbReference>
<evidence type="ECO:0000313" key="2">
    <source>
        <dbReference type="Proteomes" id="UP000323732"/>
    </source>
</evidence>
<evidence type="ECO:0000313" key="1">
    <source>
        <dbReference type="EMBL" id="TYS55767.1"/>
    </source>
</evidence>